<dbReference type="EMBL" id="MU118105">
    <property type="protein sequence ID" value="KAF9645079.1"/>
    <property type="molecule type" value="Genomic_DNA"/>
</dbReference>
<proteinExistence type="predicted"/>
<protein>
    <submittedName>
        <fullName evidence="1">SAPS-domain-containing protein</fullName>
    </submittedName>
</protein>
<accession>A0ACB6Z6E5</accession>
<name>A0ACB6Z6E5_THEGA</name>
<reference evidence="1" key="1">
    <citation type="submission" date="2019-10" db="EMBL/GenBank/DDBJ databases">
        <authorList>
            <consortium name="DOE Joint Genome Institute"/>
            <person name="Kuo A."/>
            <person name="Miyauchi S."/>
            <person name="Kiss E."/>
            <person name="Drula E."/>
            <person name="Kohler A."/>
            <person name="Sanchez-Garcia M."/>
            <person name="Andreopoulos B."/>
            <person name="Barry K.W."/>
            <person name="Bonito G."/>
            <person name="Buee M."/>
            <person name="Carver A."/>
            <person name="Chen C."/>
            <person name="Cichocki N."/>
            <person name="Clum A."/>
            <person name="Culley D."/>
            <person name="Crous P.W."/>
            <person name="Fauchery L."/>
            <person name="Girlanda M."/>
            <person name="Hayes R."/>
            <person name="Keri Z."/>
            <person name="Labutti K."/>
            <person name="Lipzen A."/>
            <person name="Lombard V."/>
            <person name="Magnuson J."/>
            <person name="Maillard F."/>
            <person name="Morin E."/>
            <person name="Murat C."/>
            <person name="Nolan M."/>
            <person name="Ohm R."/>
            <person name="Pangilinan J."/>
            <person name="Pereira M."/>
            <person name="Perotto S."/>
            <person name="Peter M."/>
            <person name="Riley R."/>
            <person name="Sitrit Y."/>
            <person name="Stielow B."/>
            <person name="Szollosi G."/>
            <person name="Zifcakova L."/>
            <person name="Stursova M."/>
            <person name="Spatafora J.W."/>
            <person name="Tedersoo L."/>
            <person name="Vaario L.-M."/>
            <person name="Yamada A."/>
            <person name="Yan M."/>
            <person name="Wang P."/>
            <person name="Xu J."/>
            <person name="Bruns T."/>
            <person name="Baldrian P."/>
            <person name="Vilgalys R."/>
            <person name="Henrissat B."/>
            <person name="Grigoriev I.V."/>
            <person name="Hibbett D."/>
            <person name="Nagy L.G."/>
            <person name="Martin F.M."/>
        </authorList>
    </citation>
    <scope>NUCLEOTIDE SEQUENCE</scope>
    <source>
        <strain evidence="1">P2</strain>
    </source>
</reference>
<evidence type="ECO:0000313" key="2">
    <source>
        <dbReference type="Proteomes" id="UP000886501"/>
    </source>
</evidence>
<evidence type="ECO:0000313" key="1">
    <source>
        <dbReference type="EMBL" id="KAF9645079.1"/>
    </source>
</evidence>
<organism evidence="1 2">
    <name type="scientific">Thelephora ganbajun</name>
    <name type="common">Ganba fungus</name>
    <dbReference type="NCBI Taxonomy" id="370292"/>
    <lineage>
        <taxon>Eukaryota</taxon>
        <taxon>Fungi</taxon>
        <taxon>Dikarya</taxon>
        <taxon>Basidiomycota</taxon>
        <taxon>Agaricomycotina</taxon>
        <taxon>Agaricomycetes</taxon>
        <taxon>Thelephorales</taxon>
        <taxon>Thelephoraceae</taxon>
        <taxon>Thelephora</taxon>
    </lineage>
</organism>
<comment type="caution">
    <text evidence="1">The sequence shown here is derived from an EMBL/GenBank/DDBJ whole genome shotgun (WGS) entry which is preliminary data.</text>
</comment>
<gene>
    <name evidence="1" type="ORF">BDM02DRAFT_3190025</name>
</gene>
<dbReference type="Proteomes" id="UP000886501">
    <property type="component" value="Unassembled WGS sequence"/>
</dbReference>
<reference evidence="1" key="2">
    <citation type="journal article" date="2020" name="Nat. Commun.">
        <title>Large-scale genome sequencing of mycorrhizal fungi provides insights into the early evolution of symbiotic traits.</title>
        <authorList>
            <person name="Miyauchi S."/>
            <person name="Kiss E."/>
            <person name="Kuo A."/>
            <person name="Drula E."/>
            <person name="Kohler A."/>
            <person name="Sanchez-Garcia M."/>
            <person name="Morin E."/>
            <person name="Andreopoulos B."/>
            <person name="Barry K.W."/>
            <person name="Bonito G."/>
            <person name="Buee M."/>
            <person name="Carver A."/>
            <person name="Chen C."/>
            <person name="Cichocki N."/>
            <person name="Clum A."/>
            <person name="Culley D."/>
            <person name="Crous P.W."/>
            <person name="Fauchery L."/>
            <person name="Girlanda M."/>
            <person name="Hayes R.D."/>
            <person name="Keri Z."/>
            <person name="LaButti K."/>
            <person name="Lipzen A."/>
            <person name="Lombard V."/>
            <person name="Magnuson J."/>
            <person name="Maillard F."/>
            <person name="Murat C."/>
            <person name="Nolan M."/>
            <person name="Ohm R.A."/>
            <person name="Pangilinan J."/>
            <person name="Pereira M.F."/>
            <person name="Perotto S."/>
            <person name="Peter M."/>
            <person name="Pfister S."/>
            <person name="Riley R."/>
            <person name="Sitrit Y."/>
            <person name="Stielow J.B."/>
            <person name="Szollosi G."/>
            <person name="Zifcakova L."/>
            <person name="Stursova M."/>
            <person name="Spatafora J.W."/>
            <person name="Tedersoo L."/>
            <person name="Vaario L.M."/>
            <person name="Yamada A."/>
            <person name="Yan M."/>
            <person name="Wang P."/>
            <person name="Xu J."/>
            <person name="Bruns T."/>
            <person name="Baldrian P."/>
            <person name="Vilgalys R."/>
            <person name="Dunand C."/>
            <person name="Henrissat B."/>
            <person name="Grigoriev I.V."/>
            <person name="Hibbett D."/>
            <person name="Nagy L.G."/>
            <person name="Martin F.M."/>
        </authorList>
    </citation>
    <scope>NUCLEOTIDE SEQUENCE</scope>
    <source>
        <strain evidence="1">P2</strain>
    </source>
</reference>
<sequence length="1042" mass="114650">MTAKDFIFQMAILDEDDLLQECKAQNTRLIDYFQRMDVLHRLMAYVTGQIGGEENGSFKYPHVATEVLCSEIWSIVETCVKHSNQLLVPFWETVLDRPAEEMKTQMVLGSHFTKINSVFLGKKPAEMLAFIQAQPSVIDKLLYHIETPAFADLLMRIVQLDEQPAGVGVLQWLSEEGLMPKLIERLSPKYPSDMHAVVSEVIKGIIAIAAPSPGSGVSEGASHAPPSNLFARELALRDSLSQLTQYILTQYGHDPPIPEGTEGFEHERLPNHESSTSAVIHSIGIIIELIRQNNSDYFEPYLFHTLRNRLIQYQQQIHTYSNKEGRQLLEKAMQEMVDRMGVVHLGPLLDLMCDRLEDFQRYLVQPRSLTGTISTTIGDINPLTFERYRICELYAELLHASNMSILNRSSEFDHLYDNLGRLQGGLSALEELAKVISIGNGADRDADAMDDQEDSIEPAKELPVSTGRPPLSLDSDEDMIVEEPGSSDDEAMEEISMSPLPTSAPLPPESSSPVQSIVRTPPRPTSPVSGSPTYTTSQKRRSTDSFGSGSIHRMSKNSRQNSRKTLSSSMRMSLPLGEKLKKRFLELNVLSTLLDLFFEFPWNNFLHSVVYDIIHQILTGRDEHGCNRELIVSLFRDAKVMHRIVEGQKQNDIESAKPKGLRLGYMGHLTLISEDVLTTLEHSSPDLRLTITKFTPQPEWNDYVTGRYQETKNKDTSLLGGGKPALSLTRPGSAASWKVDEQDIATTAGTSFPAGGNGLNAAGAVKEIASRVAESQKEFRKSAAERREFSTHFDSGADDEDGPSSSVGQAGSSRAFKFPEDFGSSSDDEDSDEEDASGWLASSTFRPSVPAHDPQDMVSESTLPDAFSPRRRGTDRRPLSERFDDVFNPARSYGSGDDDHFEADDDGGFGPFSDSAATSDADPFTFPTSFSRELDDSTFDTFGDFGEFQAASGGDSEQGHGSRGGSDLSDSGAFGDLGDSTGSSGFGEIGGTGSGEMMSSWIVPDSWTIATASGSFAEEDVEVPNREREHQRRGTGSSGSSK</sequence>
<keyword evidence="2" id="KW-1185">Reference proteome</keyword>